<accession>A0A7Y9QYA0</accession>
<comment type="caution">
    <text evidence="1">The sequence shown here is derived from an EMBL/GenBank/DDBJ whole genome shotgun (WGS) entry which is preliminary data.</text>
</comment>
<protein>
    <submittedName>
        <fullName evidence="1">Putative OsmC-like protein</fullName>
    </submittedName>
</protein>
<organism evidence="1 2">
    <name type="scientific">Sphaerotilus montanus</name>
    <dbReference type="NCBI Taxonomy" id="522889"/>
    <lineage>
        <taxon>Bacteria</taxon>
        <taxon>Pseudomonadati</taxon>
        <taxon>Pseudomonadota</taxon>
        <taxon>Betaproteobacteria</taxon>
        <taxon>Burkholderiales</taxon>
        <taxon>Sphaerotilaceae</taxon>
        <taxon>Sphaerotilus</taxon>
    </lineage>
</organism>
<dbReference type="AlphaFoldDB" id="A0A7Y9QYA0"/>
<dbReference type="Gene3D" id="3.30.300.20">
    <property type="match status" value="1"/>
</dbReference>
<dbReference type="RefSeq" id="WP_179633952.1">
    <property type="nucleotide sequence ID" value="NZ_JACCFH010000001.1"/>
</dbReference>
<dbReference type="Pfam" id="PF02566">
    <property type="entry name" value="OsmC"/>
    <property type="match status" value="1"/>
</dbReference>
<sequence length="148" mass="15937">MSDALTTIRLTQRQDYQFDTRFGDTVPDLVADEPAPLGHGLGPSPVQLLCAAVGNCLSASLLFSMRKYKLAPEPLSCEVEAEVGRNAENRLRVLGMTARLTLGVPAASLAHLDRVLAQFESFCTVTESIRQGFPVTVQVFDSTGAALK</sequence>
<dbReference type="InterPro" id="IPR003718">
    <property type="entry name" value="OsmC/Ohr_fam"/>
</dbReference>
<evidence type="ECO:0000313" key="2">
    <source>
        <dbReference type="Proteomes" id="UP000518288"/>
    </source>
</evidence>
<keyword evidence="2" id="KW-1185">Reference proteome</keyword>
<proteinExistence type="predicted"/>
<dbReference type="Proteomes" id="UP000518288">
    <property type="component" value="Unassembled WGS sequence"/>
</dbReference>
<dbReference type="SUPFAM" id="SSF82784">
    <property type="entry name" value="OsmC-like"/>
    <property type="match status" value="1"/>
</dbReference>
<dbReference type="EMBL" id="JACCFH010000001">
    <property type="protein sequence ID" value="NYG33151.1"/>
    <property type="molecule type" value="Genomic_DNA"/>
</dbReference>
<reference evidence="1 2" key="1">
    <citation type="submission" date="2020-07" db="EMBL/GenBank/DDBJ databases">
        <title>Genomic Encyclopedia of Archaeal and Bacterial Type Strains, Phase II (KMG-II): from individual species to whole genera.</title>
        <authorList>
            <person name="Goeker M."/>
        </authorList>
    </citation>
    <scope>NUCLEOTIDE SEQUENCE [LARGE SCALE GENOMIC DNA]</scope>
    <source>
        <strain evidence="1 2">DSM 21226</strain>
    </source>
</reference>
<evidence type="ECO:0000313" key="1">
    <source>
        <dbReference type="EMBL" id="NYG33151.1"/>
    </source>
</evidence>
<name>A0A7Y9QYA0_9BURK</name>
<dbReference type="InterPro" id="IPR036102">
    <property type="entry name" value="OsmC/Ohrsf"/>
</dbReference>
<gene>
    <name evidence="1" type="ORF">BDD16_002137</name>
</gene>
<dbReference type="InterPro" id="IPR015946">
    <property type="entry name" value="KH_dom-like_a/b"/>
</dbReference>